<dbReference type="Gene3D" id="3.40.50.300">
    <property type="entry name" value="P-loop containing nucleotide triphosphate hydrolases"/>
    <property type="match status" value="1"/>
</dbReference>
<accession>A0A1B3BBJ3</accession>
<reference evidence="3" key="1">
    <citation type="submission" date="2015-08" db="EMBL/GenBank/DDBJ databases">
        <authorList>
            <person name="Kim K.M."/>
        </authorList>
    </citation>
    <scope>NUCLEOTIDE SEQUENCE [LARGE SCALE GENOMIC DNA]</scope>
    <source>
        <strain evidence="3">KCTC 23892</strain>
    </source>
</reference>
<keyword evidence="1" id="KW-0812">Transmembrane</keyword>
<dbReference type="STRING" id="1144748.KS2013_1448"/>
<dbReference type="PATRIC" id="fig|1144748.3.peg.1458"/>
<dbReference type="InterPro" id="IPR027417">
    <property type="entry name" value="P-loop_NTPase"/>
</dbReference>
<evidence type="ECO:0000256" key="1">
    <source>
        <dbReference type="SAM" id="Phobius"/>
    </source>
</evidence>
<name>A0A1B3BBJ3_9GAMM</name>
<keyword evidence="1" id="KW-1133">Transmembrane helix</keyword>
<dbReference type="OrthoDB" id="7062607at2"/>
<gene>
    <name evidence="2" type="ORF">KS2013_1448</name>
</gene>
<dbReference type="KEGG" id="ksd:KS2013_1448"/>
<evidence type="ECO:0000313" key="3">
    <source>
        <dbReference type="Proteomes" id="UP000094147"/>
    </source>
</evidence>
<organism evidence="2 3">
    <name type="scientific">Kangiella sediminilitoris</name>
    <dbReference type="NCBI Taxonomy" id="1144748"/>
    <lineage>
        <taxon>Bacteria</taxon>
        <taxon>Pseudomonadati</taxon>
        <taxon>Pseudomonadota</taxon>
        <taxon>Gammaproteobacteria</taxon>
        <taxon>Kangiellales</taxon>
        <taxon>Kangiellaceae</taxon>
        <taxon>Kangiella</taxon>
    </lineage>
</organism>
<dbReference type="SUPFAM" id="SSF52540">
    <property type="entry name" value="P-loop containing nucleoside triphosphate hydrolases"/>
    <property type="match status" value="1"/>
</dbReference>
<protein>
    <recommendedName>
        <fullName evidence="4">Sulfotransferase</fullName>
    </recommendedName>
</protein>
<keyword evidence="3" id="KW-1185">Reference proteome</keyword>
<proteinExistence type="predicted"/>
<feature type="transmembrane region" description="Helical" evidence="1">
    <location>
        <begin position="168"/>
        <end position="190"/>
    </location>
</feature>
<keyword evidence="1" id="KW-0472">Membrane</keyword>
<sequence>MKLLYLIGAGRSGTTILSLMLSNSESITSLGELHQLPEHMGLESSCSCGEELKDCPLWSSAYDKLNSEFCSKKYKEQAKELESHRYVYKYLFTRERALNYSEYCSANEAVFDCLRDTDKYKVDSAKYIGRGLALNSILQDNIRFIYMVRDPRGVVNSFGKNVQTSRNWLSATAYYFIVNLTASFVCKILLRNKYIKLKYEDLITKPDNTLMELAEKLDVSLDEVRQKLINDEGLSTGHMVGGNRLVKNKVVHFKSNESWWEKMPRWKQWLIWLLTMPLNIINGYKP</sequence>
<evidence type="ECO:0000313" key="2">
    <source>
        <dbReference type="EMBL" id="AOE50160.1"/>
    </source>
</evidence>
<dbReference type="RefSeq" id="WP_071890150.1">
    <property type="nucleotide sequence ID" value="NZ_CP012418.1"/>
</dbReference>
<dbReference type="Proteomes" id="UP000094147">
    <property type="component" value="Chromosome"/>
</dbReference>
<dbReference type="Pfam" id="PF13469">
    <property type="entry name" value="Sulfotransfer_3"/>
    <property type="match status" value="1"/>
</dbReference>
<dbReference type="AlphaFoldDB" id="A0A1B3BBJ3"/>
<evidence type="ECO:0008006" key="4">
    <source>
        <dbReference type="Google" id="ProtNLM"/>
    </source>
</evidence>
<dbReference type="EMBL" id="CP012418">
    <property type="protein sequence ID" value="AOE50160.1"/>
    <property type="molecule type" value="Genomic_DNA"/>
</dbReference>